<comment type="caution">
    <text evidence="1">The sequence shown here is derived from an EMBL/GenBank/DDBJ whole genome shotgun (WGS) entry which is preliminary data.</text>
</comment>
<dbReference type="AlphaFoldDB" id="A0A841I4M8"/>
<dbReference type="Proteomes" id="UP000569951">
    <property type="component" value="Unassembled WGS sequence"/>
</dbReference>
<proteinExistence type="predicted"/>
<reference evidence="1 2" key="1">
    <citation type="submission" date="2020-08" db="EMBL/GenBank/DDBJ databases">
        <title>Genomic Encyclopedia of Type Strains, Phase IV (KMG-IV): sequencing the most valuable type-strain genomes for metagenomic binning, comparative biology and taxonomic classification.</title>
        <authorList>
            <person name="Goeker M."/>
        </authorList>
    </citation>
    <scope>NUCLEOTIDE SEQUENCE [LARGE SCALE GENOMIC DNA]</scope>
    <source>
        <strain evidence="1 2">DSM 21458</strain>
    </source>
</reference>
<organism evidence="1 2">
    <name type="scientific">Deinobacterium chartae</name>
    <dbReference type="NCBI Taxonomy" id="521158"/>
    <lineage>
        <taxon>Bacteria</taxon>
        <taxon>Thermotogati</taxon>
        <taxon>Deinococcota</taxon>
        <taxon>Deinococci</taxon>
        <taxon>Deinococcales</taxon>
        <taxon>Deinococcaceae</taxon>
        <taxon>Deinobacterium</taxon>
    </lineage>
</organism>
<evidence type="ECO:0000313" key="1">
    <source>
        <dbReference type="EMBL" id="MBB6099249.1"/>
    </source>
</evidence>
<dbReference type="RefSeq" id="WP_183988005.1">
    <property type="nucleotide sequence ID" value="NZ_JACHHG010000010.1"/>
</dbReference>
<dbReference type="EMBL" id="JACHHG010000010">
    <property type="protein sequence ID" value="MBB6099249.1"/>
    <property type="molecule type" value="Genomic_DNA"/>
</dbReference>
<gene>
    <name evidence="1" type="ORF">HNR42_002687</name>
</gene>
<accession>A0A841I4M8</accession>
<protein>
    <submittedName>
        <fullName evidence="1">Uncharacterized protein</fullName>
    </submittedName>
</protein>
<sequence length="148" mass="16307">MRHLTASLIAASLIAACNPALEPPDSSGLWRGATTLNGQPWRDVKLFVDDETGRLEGTFELVVYREDGTPFGTEHFGRIEPVPRGSARFSVIGETLHAGEQMILEGRFEHMNTETQAGRFSGKLYYSLGNGEVRVGTFALERKTPSRP</sequence>
<name>A0A841I4M8_9DEIO</name>
<evidence type="ECO:0000313" key="2">
    <source>
        <dbReference type="Proteomes" id="UP000569951"/>
    </source>
</evidence>
<keyword evidence="2" id="KW-1185">Reference proteome</keyword>
<dbReference type="PROSITE" id="PS51257">
    <property type="entry name" value="PROKAR_LIPOPROTEIN"/>
    <property type="match status" value="1"/>
</dbReference>